<gene>
    <name evidence="1" type="ORF">A3C16_03780</name>
</gene>
<accession>A0A1G2KWU4</accession>
<dbReference type="InterPro" id="IPR019546">
    <property type="entry name" value="TAT_signal_bac_arc"/>
</dbReference>
<protein>
    <recommendedName>
        <fullName evidence="3">Twin-arginine translocation signal domain-containing protein</fullName>
    </recommendedName>
</protein>
<evidence type="ECO:0008006" key="3">
    <source>
        <dbReference type="Google" id="ProtNLM"/>
    </source>
</evidence>
<evidence type="ECO:0000313" key="1">
    <source>
        <dbReference type="EMBL" id="OHA03906.1"/>
    </source>
</evidence>
<dbReference type="NCBIfam" id="TIGR01409">
    <property type="entry name" value="TAT_signal_seq"/>
    <property type="match status" value="1"/>
</dbReference>
<dbReference type="Proteomes" id="UP000177811">
    <property type="component" value="Unassembled WGS sequence"/>
</dbReference>
<comment type="caution">
    <text evidence="1">The sequence shown here is derived from an EMBL/GenBank/DDBJ whole genome shotgun (WGS) entry which is preliminary data.</text>
</comment>
<reference evidence="1 2" key="1">
    <citation type="journal article" date="2016" name="Nat. Commun.">
        <title>Thousands of microbial genomes shed light on interconnected biogeochemical processes in an aquifer system.</title>
        <authorList>
            <person name="Anantharaman K."/>
            <person name="Brown C.T."/>
            <person name="Hug L.A."/>
            <person name="Sharon I."/>
            <person name="Castelle C.J."/>
            <person name="Probst A.J."/>
            <person name="Thomas B.C."/>
            <person name="Singh A."/>
            <person name="Wilkins M.J."/>
            <person name="Karaoz U."/>
            <person name="Brodie E.L."/>
            <person name="Williams K.H."/>
            <person name="Hubbard S.S."/>
            <person name="Banfield J.F."/>
        </authorList>
    </citation>
    <scope>NUCLEOTIDE SEQUENCE [LARGE SCALE GENOMIC DNA]</scope>
</reference>
<dbReference type="PROSITE" id="PS51318">
    <property type="entry name" value="TAT"/>
    <property type="match status" value="1"/>
</dbReference>
<organism evidence="1 2">
    <name type="scientific">Candidatus Sungbacteria bacterium RIFCSPHIGHO2_02_FULL_51_29</name>
    <dbReference type="NCBI Taxonomy" id="1802273"/>
    <lineage>
        <taxon>Bacteria</taxon>
        <taxon>Candidatus Sungiibacteriota</taxon>
    </lineage>
</organism>
<dbReference type="EMBL" id="MHQL01000005">
    <property type="protein sequence ID" value="OHA03906.1"/>
    <property type="molecule type" value="Genomic_DNA"/>
</dbReference>
<name>A0A1G2KWU4_9BACT</name>
<evidence type="ECO:0000313" key="2">
    <source>
        <dbReference type="Proteomes" id="UP000177811"/>
    </source>
</evidence>
<sequence>MLEVRWAVVRIKVLSYAMKLSRREFLQGSAMTGAMFLAELAIPAPIRAQLEKLLGTQEVIRETLDDMLTRLQGDVYDKNEEEVWAHIQKGDFSGSMNIRLASTKNELRTINLAPLYADANVSSVAIAHTHTAAFYRSEKILPETTIQHIEKQKKSEVPLIVSATDIIAALVQKITLKAKRPDRIVKEFLLEPAGMWTYDVDPNHPRIQQLLVLQDQRESPAAMEEEMRFMSSLGKELDQWQKKFCEGEGATSDDIQKFIRWGKDRWGISFTFKKFL</sequence>
<proteinExistence type="predicted"/>
<dbReference type="InterPro" id="IPR006311">
    <property type="entry name" value="TAT_signal"/>
</dbReference>
<dbReference type="AlphaFoldDB" id="A0A1G2KWU4"/>